<organism evidence="2 3">
    <name type="scientific">Saccharomyces cerevisiae (strain AWRI1631)</name>
    <name type="common">Baker's yeast</name>
    <dbReference type="NCBI Taxonomy" id="545124"/>
    <lineage>
        <taxon>Eukaryota</taxon>
        <taxon>Fungi</taxon>
        <taxon>Dikarya</taxon>
        <taxon>Ascomycota</taxon>
        <taxon>Saccharomycotina</taxon>
        <taxon>Saccharomycetes</taxon>
        <taxon>Saccharomycetales</taxon>
        <taxon>Saccharomycetaceae</taxon>
        <taxon>Saccharomyces</taxon>
    </lineage>
</organism>
<evidence type="ECO:0000259" key="1">
    <source>
        <dbReference type="Pfam" id="PF09369"/>
    </source>
</evidence>
<reference evidence="2 3" key="1">
    <citation type="journal article" date="2008" name="FEMS Yeast Res.">
        <title>Comparative genome analysis of a Saccharomyces cerevisiae wine strain.</title>
        <authorList>
            <person name="Borneman A.R."/>
            <person name="Forgan A.H."/>
            <person name="Pretorius I.S."/>
            <person name="Chambers P.J."/>
        </authorList>
    </citation>
    <scope>NUCLEOTIDE SEQUENCE [LARGE SCALE GENOMIC DNA]</scope>
    <source>
        <strain evidence="2 3">AWRI1631</strain>
    </source>
</reference>
<dbReference type="GO" id="GO:0006289">
    <property type="term" value="P:nucleotide-excision repair"/>
    <property type="evidence" value="ECO:0007669"/>
    <property type="project" value="TreeGrafter"/>
</dbReference>
<evidence type="ECO:0000313" key="3">
    <source>
        <dbReference type="Proteomes" id="UP000008988"/>
    </source>
</evidence>
<dbReference type="AlphaFoldDB" id="B5VGG8"/>
<protein>
    <submittedName>
        <fullName evidence="2">YDR291Wp-like protein</fullName>
    </submittedName>
</protein>
<accession>B5VGG8</accession>
<feature type="non-terminal residue" evidence="2">
    <location>
        <position position="1"/>
    </location>
</feature>
<dbReference type="Proteomes" id="UP000008988">
    <property type="component" value="Unassembled WGS sequence"/>
</dbReference>
<evidence type="ECO:0000313" key="2">
    <source>
        <dbReference type="EMBL" id="EDZ72976.1"/>
    </source>
</evidence>
<name>B5VGG8_YEAS6</name>
<dbReference type="InterPro" id="IPR018973">
    <property type="entry name" value="MZB"/>
</dbReference>
<comment type="caution">
    <text evidence="2">The sequence shown here is derived from an EMBL/GenBank/DDBJ whole genome shotgun (WGS) entry which is preliminary data.</text>
</comment>
<dbReference type="GO" id="GO:0043138">
    <property type="term" value="F:3'-5' DNA helicase activity"/>
    <property type="evidence" value="ECO:0007669"/>
    <property type="project" value="TreeGrafter"/>
</dbReference>
<gene>
    <name evidence="2" type="ORF">AWRI1631_45010</name>
</gene>
<proteinExistence type="predicted"/>
<dbReference type="PANTHER" id="PTHR47957">
    <property type="entry name" value="ATP-DEPENDENT HELICASE HRQ1"/>
    <property type="match status" value="1"/>
</dbReference>
<dbReference type="PANTHER" id="PTHR47957:SF3">
    <property type="entry name" value="ATP-DEPENDENT HELICASE HRQ1"/>
    <property type="match status" value="1"/>
</dbReference>
<dbReference type="Pfam" id="PF09369">
    <property type="entry name" value="MZB"/>
    <property type="match status" value="1"/>
</dbReference>
<dbReference type="GO" id="GO:0036297">
    <property type="term" value="P:interstrand cross-link repair"/>
    <property type="evidence" value="ECO:0007669"/>
    <property type="project" value="TreeGrafter"/>
</dbReference>
<dbReference type="EMBL" id="ABSV01000510">
    <property type="protein sequence ID" value="EDZ72976.1"/>
    <property type="molecule type" value="Genomic_DNA"/>
</dbReference>
<sequence>QKKQLNVAGAIHGAQHAIMGMLPRFIVAGVDEIQTECKAPEKEFAERQTKRKRPARLIFYDSKGGKYGSGLCVKAFEHIDDIIESSLRRIEECPCSDGCPDCVAASFCKENSLVLSKPGAQVVLHCILGHSEDSFIDLIKDGPEPNMPEIKVETVIPVSEHVNFSDDFKIIDVRRATKDDTHTNEIIKKEI</sequence>
<feature type="domain" description="MrfA-like Zn-binding" evidence="1">
    <location>
        <begin position="14"/>
        <end position="103"/>
    </location>
</feature>
<dbReference type="GO" id="GO:0005634">
    <property type="term" value="C:nucleus"/>
    <property type="evidence" value="ECO:0007669"/>
    <property type="project" value="TreeGrafter"/>
</dbReference>